<reference evidence="1 3" key="1">
    <citation type="submission" date="2017-11" db="EMBL/GenBank/DDBJ databases">
        <title>The genome of Rhizophagus clarus HR1 reveals common genetic basis of auxotrophy among arbuscular mycorrhizal fungi.</title>
        <authorList>
            <person name="Kobayashi Y."/>
        </authorList>
    </citation>
    <scope>NUCLEOTIDE SEQUENCE [LARGE SCALE GENOMIC DNA]</scope>
    <source>
        <strain evidence="1 3">HR1</strain>
    </source>
</reference>
<gene>
    <name evidence="2" type="ORF">RCL2_003072600</name>
    <name evidence="1" type="ORF">RclHR1_11760006</name>
</gene>
<evidence type="ECO:0000313" key="2">
    <source>
        <dbReference type="EMBL" id="GET04423.1"/>
    </source>
</evidence>
<evidence type="ECO:0000313" key="1">
    <source>
        <dbReference type="EMBL" id="GBB85202.1"/>
    </source>
</evidence>
<dbReference type="OrthoDB" id="2374622at2759"/>
<protein>
    <submittedName>
        <fullName evidence="1">Uncharacterized protein</fullName>
    </submittedName>
</protein>
<dbReference type="EMBL" id="BLAL01000356">
    <property type="protein sequence ID" value="GET04423.1"/>
    <property type="molecule type" value="Genomic_DNA"/>
</dbReference>
<dbReference type="EMBL" id="BEXD01000198">
    <property type="protein sequence ID" value="GBB85202.1"/>
    <property type="molecule type" value="Genomic_DNA"/>
</dbReference>
<dbReference type="AlphaFoldDB" id="A0A2Z6Q9L4"/>
<accession>A0A2Z6Q9L4</accession>
<proteinExistence type="predicted"/>
<keyword evidence="3" id="KW-1185">Reference proteome</keyword>
<sequence>MPVIREKVNKKVQFGTALSLAKTSIQIAVSEGIVTKFIGILMQFNMKYHCNTGFNLEETCNLFSETQSISQIFLTNLDTNTNYNIFNPAYYRLKGKLPKKYKLSINKNTSKYTSFKKCSYCLNKEHNI</sequence>
<dbReference type="Proteomes" id="UP000615446">
    <property type="component" value="Unassembled WGS sequence"/>
</dbReference>
<reference evidence="2" key="2">
    <citation type="submission" date="2019-10" db="EMBL/GenBank/DDBJ databases">
        <title>Conservation and host-specific expression of non-tandemly repeated heterogenous ribosome RNA gene in arbuscular mycorrhizal fungi.</title>
        <authorList>
            <person name="Maeda T."/>
            <person name="Kobayashi Y."/>
            <person name="Nakagawa T."/>
            <person name="Ezawa T."/>
            <person name="Yamaguchi K."/>
            <person name="Bino T."/>
            <person name="Nishimoto Y."/>
            <person name="Shigenobu S."/>
            <person name="Kawaguchi M."/>
        </authorList>
    </citation>
    <scope>NUCLEOTIDE SEQUENCE</scope>
    <source>
        <strain evidence="2">HR1</strain>
    </source>
</reference>
<evidence type="ECO:0000313" key="3">
    <source>
        <dbReference type="Proteomes" id="UP000247702"/>
    </source>
</evidence>
<dbReference type="Proteomes" id="UP000247702">
    <property type="component" value="Unassembled WGS sequence"/>
</dbReference>
<comment type="caution">
    <text evidence="1">The sequence shown here is derived from an EMBL/GenBank/DDBJ whole genome shotgun (WGS) entry which is preliminary data.</text>
</comment>
<organism evidence="1 3">
    <name type="scientific">Rhizophagus clarus</name>
    <dbReference type="NCBI Taxonomy" id="94130"/>
    <lineage>
        <taxon>Eukaryota</taxon>
        <taxon>Fungi</taxon>
        <taxon>Fungi incertae sedis</taxon>
        <taxon>Mucoromycota</taxon>
        <taxon>Glomeromycotina</taxon>
        <taxon>Glomeromycetes</taxon>
        <taxon>Glomerales</taxon>
        <taxon>Glomeraceae</taxon>
        <taxon>Rhizophagus</taxon>
    </lineage>
</organism>
<name>A0A2Z6Q9L4_9GLOM</name>